<dbReference type="AlphaFoldDB" id="A0A3F3Q301"/>
<dbReference type="EMBL" id="KZ852046">
    <property type="protein sequence ID" value="RDH33570.1"/>
    <property type="molecule type" value="Genomic_DNA"/>
</dbReference>
<accession>A0A3F3Q301</accession>
<dbReference type="RefSeq" id="XP_026626592.1">
    <property type="nucleotide sequence ID" value="XM_026766212.1"/>
</dbReference>
<reference evidence="1 2" key="1">
    <citation type="submission" date="2018-07" db="EMBL/GenBank/DDBJ databases">
        <title>The genomes of Aspergillus section Nigri reveals drivers in fungal speciation.</title>
        <authorList>
            <consortium name="DOE Joint Genome Institute"/>
            <person name="Vesth T.C."/>
            <person name="Nybo J."/>
            <person name="Theobald S."/>
            <person name="Brandl J."/>
            <person name="Frisvad J.C."/>
            <person name="Nielsen K.F."/>
            <person name="Lyhne E.K."/>
            <person name="Kogle M.E."/>
            <person name="Kuo A."/>
            <person name="Riley R."/>
            <person name="Clum A."/>
            <person name="Nolan M."/>
            <person name="Lipzen A."/>
            <person name="Salamov A."/>
            <person name="Henrissat B."/>
            <person name="Wiebenga A."/>
            <person name="De vries R.P."/>
            <person name="Grigoriev I.V."/>
            <person name="Mortensen U.H."/>
            <person name="Andersen M.R."/>
            <person name="Baker S.E."/>
        </authorList>
    </citation>
    <scope>NUCLEOTIDE SEQUENCE [LARGE SCALE GENOMIC DNA]</scope>
    <source>
        <strain evidence="1 2">CBS 139.54b</strain>
    </source>
</reference>
<gene>
    <name evidence="1" type="ORF">BDQ94DRAFT_143345</name>
</gene>
<evidence type="ECO:0000313" key="2">
    <source>
        <dbReference type="Proteomes" id="UP000253729"/>
    </source>
</evidence>
<organism evidence="1 2">
    <name type="scientific">Aspergillus welwitschiae</name>
    <dbReference type="NCBI Taxonomy" id="1341132"/>
    <lineage>
        <taxon>Eukaryota</taxon>
        <taxon>Fungi</taxon>
        <taxon>Dikarya</taxon>
        <taxon>Ascomycota</taxon>
        <taxon>Pezizomycotina</taxon>
        <taxon>Eurotiomycetes</taxon>
        <taxon>Eurotiomycetidae</taxon>
        <taxon>Eurotiales</taxon>
        <taxon>Aspergillaceae</taxon>
        <taxon>Aspergillus</taxon>
        <taxon>Aspergillus subgen. Circumdati</taxon>
    </lineage>
</organism>
<dbReference type="GeneID" id="38134568"/>
<sequence>MLLFCECEQRDLLLFLSLYLPCFLIIDREREKAEAELDRLLHSDSKFDETTPIGSQIDMLLFLLFLRVTLRHFDSLYAAFFDQAVEKNE</sequence>
<proteinExistence type="predicted"/>
<keyword evidence="2" id="KW-1185">Reference proteome</keyword>
<evidence type="ECO:0000313" key="1">
    <source>
        <dbReference type="EMBL" id="RDH33570.1"/>
    </source>
</evidence>
<name>A0A3F3Q301_9EURO</name>
<dbReference type="Proteomes" id="UP000253729">
    <property type="component" value="Unassembled WGS sequence"/>
</dbReference>
<protein>
    <submittedName>
        <fullName evidence="1">Uncharacterized protein</fullName>
    </submittedName>
</protein>